<dbReference type="PANTHER" id="PTHR34200">
    <property type="entry name" value="DENTIN SIALOPHOSPHOPROTEIN-LIKE ISOFORM X1"/>
    <property type="match status" value="1"/>
</dbReference>
<reference evidence="5 6" key="1">
    <citation type="journal article" date="2022" name="Nat. Plants">
        <title>Genomes of leafy and leafless Platanthera orchids illuminate the evolution of mycoheterotrophy.</title>
        <authorList>
            <person name="Li M.H."/>
            <person name="Liu K.W."/>
            <person name="Li Z."/>
            <person name="Lu H.C."/>
            <person name="Ye Q.L."/>
            <person name="Zhang D."/>
            <person name="Wang J.Y."/>
            <person name="Li Y.F."/>
            <person name="Zhong Z.M."/>
            <person name="Liu X."/>
            <person name="Yu X."/>
            <person name="Liu D.K."/>
            <person name="Tu X.D."/>
            <person name="Liu B."/>
            <person name="Hao Y."/>
            <person name="Liao X.Y."/>
            <person name="Jiang Y.T."/>
            <person name="Sun W.H."/>
            <person name="Chen J."/>
            <person name="Chen Y.Q."/>
            <person name="Ai Y."/>
            <person name="Zhai J.W."/>
            <person name="Wu S.S."/>
            <person name="Zhou Z."/>
            <person name="Hsiao Y.Y."/>
            <person name="Wu W.L."/>
            <person name="Chen Y.Y."/>
            <person name="Lin Y.F."/>
            <person name="Hsu J.L."/>
            <person name="Li C.Y."/>
            <person name="Wang Z.W."/>
            <person name="Zhao X."/>
            <person name="Zhong W.Y."/>
            <person name="Ma X.K."/>
            <person name="Ma L."/>
            <person name="Huang J."/>
            <person name="Chen G.Z."/>
            <person name="Huang M.Z."/>
            <person name="Huang L."/>
            <person name="Peng D.H."/>
            <person name="Luo Y.B."/>
            <person name="Zou S.Q."/>
            <person name="Chen S.P."/>
            <person name="Lan S."/>
            <person name="Tsai W.C."/>
            <person name="Van de Peer Y."/>
            <person name="Liu Z.J."/>
        </authorList>
    </citation>
    <scope>NUCLEOTIDE SEQUENCE [LARGE SCALE GENOMIC DNA]</scope>
    <source>
        <strain evidence="5">Lor288</strain>
    </source>
</reference>
<dbReference type="EMBL" id="JBBWWR010000003">
    <property type="protein sequence ID" value="KAK8969050.1"/>
    <property type="molecule type" value="Genomic_DNA"/>
</dbReference>
<proteinExistence type="predicted"/>
<feature type="chain" id="PRO_5047207633" description="DUF7356 domain-containing protein" evidence="3">
    <location>
        <begin position="27"/>
        <end position="524"/>
    </location>
</feature>
<dbReference type="InterPro" id="IPR055780">
    <property type="entry name" value="DUF7356"/>
</dbReference>
<comment type="caution">
    <text evidence="5">The sequence shown here is derived from an EMBL/GenBank/DDBJ whole genome shotgun (WGS) entry which is preliminary data.</text>
</comment>
<feature type="domain" description="DUF7356" evidence="4">
    <location>
        <begin position="156"/>
        <end position="230"/>
    </location>
</feature>
<dbReference type="Pfam" id="PF24053">
    <property type="entry name" value="DUF7356"/>
    <property type="match status" value="1"/>
</dbReference>
<organism evidence="5 6">
    <name type="scientific">Platanthera guangdongensis</name>
    <dbReference type="NCBI Taxonomy" id="2320717"/>
    <lineage>
        <taxon>Eukaryota</taxon>
        <taxon>Viridiplantae</taxon>
        <taxon>Streptophyta</taxon>
        <taxon>Embryophyta</taxon>
        <taxon>Tracheophyta</taxon>
        <taxon>Spermatophyta</taxon>
        <taxon>Magnoliopsida</taxon>
        <taxon>Liliopsida</taxon>
        <taxon>Asparagales</taxon>
        <taxon>Orchidaceae</taxon>
        <taxon>Orchidoideae</taxon>
        <taxon>Orchideae</taxon>
        <taxon>Orchidinae</taxon>
        <taxon>Platanthera</taxon>
    </lineage>
</organism>
<keyword evidence="6" id="KW-1185">Reference proteome</keyword>
<keyword evidence="2" id="KW-1133">Transmembrane helix</keyword>
<feature type="signal peptide" evidence="3">
    <location>
        <begin position="1"/>
        <end position="26"/>
    </location>
</feature>
<keyword evidence="2" id="KW-0812">Transmembrane</keyword>
<evidence type="ECO:0000256" key="3">
    <source>
        <dbReference type="SAM" id="SignalP"/>
    </source>
</evidence>
<feature type="compositionally biased region" description="Polar residues" evidence="1">
    <location>
        <begin position="73"/>
        <end position="86"/>
    </location>
</feature>
<feature type="region of interest" description="Disordered" evidence="1">
    <location>
        <begin position="460"/>
        <end position="524"/>
    </location>
</feature>
<evidence type="ECO:0000259" key="4">
    <source>
        <dbReference type="Pfam" id="PF24053"/>
    </source>
</evidence>
<feature type="region of interest" description="Disordered" evidence="1">
    <location>
        <begin position="37"/>
        <end position="161"/>
    </location>
</feature>
<name>A0ABR2N000_9ASPA</name>
<evidence type="ECO:0000313" key="6">
    <source>
        <dbReference type="Proteomes" id="UP001412067"/>
    </source>
</evidence>
<keyword evidence="3" id="KW-0732">Signal</keyword>
<dbReference type="Proteomes" id="UP001412067">
    <property type="component" value="Unassembled WGS sequence"/>
</dbReference>
<feature type="transmembrane region" description="Helical" evidence="2">
    <location>
        <begin position="418"/>
        <end position="436"/>
    </location>
</feature>
<feature type="compositionally biased region" description="Acidic residues" evidence="1">
    <location>
        <begin position="478"/>
        <end position="487"/>
    </location>
</feature>
<gene>
    <name evidence="5" type="ORF">KSP40_PGU003677</name>
</gene>
<sequence length="524" mass="56914">MENNSKLFPMFMICVLAMAAVSNSSAVLNHSALMGEDKGDGKVNEPQKLVSSPPPISPSIRNHSPTELGHNLPPQSDQSTAKSANFDSAIPRSPPLADSSQKLLPPPGSENLNPGDATPLQSPEKGDHKAPQTPKMDDAQERNKETSKSWEPDEKISKNESCETANASTLTCRTEGLVACLLQPGTESTELFLIVQNIGEDDLNVNITSPGKIKIDSKPLDLPKQSNKKYEGFVNGIHIRINHRSLDLNPQGVKAGSEDTEKERRGLSFAGGSRGGSCFRRMRRHDGHDVHWEELLSAVSSRCAGFETDLSSGLGGQKVQPSETTTGWVGVGPTVEFWATEGSNSAGEGLSWDETEAGGLIGTNKALVNITADASMGLKIILSTGKGDCVLQTKTPTPDWLSLQQFPAYAAHVRPMHGAYFLFATIFIVGGTWVFCKLGKKEKRADTRIPYQRLEMVTQTRSAPAPAHAIPTDNWDQGWDDDWDDEEAVVRTSAKKPAEDVSPNGRSSRPENTHQNGWEIDWDD</sequence>
<feature type="compositionally biased region" description="Basic and acidic residues" evidence="1">
    <location>
        <begin position="124"/>
        <end position="161"/>
    </location>
</feature>
<evidence type="ECO:0000256" key="2">
    <source>
        <dbReference type="SAM" id="Phobius"/>
    </source>
</evidence>
<keyword evidence="2" id="KW-0472">Membrane</keyword>
<evidence type="ECO:0000256" key="1">
    <source>
        <dbReference type="SAM" id="MobiDB-lite"/>
    </source>
</evidence>
<evidence type="ECO:0000313" key="5">
    <source>
        <dbReference type="EMBL" id="KAK8969050.1"/>
    </source>
</evidence>
<accession>A0ABR2N000</accession>
<protein>
    <recommendedName>
        <fullName evidence="4">DUF7356 domain-containing protein</fullName>
    </recommendedName>
</protein>
<dbReference type="PANTHER" id="PTHR34200:SF2">
    <property type="entry name" value="TRANSMEMBRANE PROTEIN"/>
    <property type="match status" value="1"/>
</dbReference>